<evidence type="ECO:0000256" key="11">
    <source>
        <dbReference type="HAMAP-Rule" id="MF_01394"/>
    </source>
</evidence>
<feature type="transmembrane region" description="Helical" evidence="11">
    <location>
        <begin position="99"/>
        <end position="122"/>
    </location>
</feature>
<evidence type="ECO:0000256" key="7">
    <source>
        <dbReference type="ARBA" id="ARBA00022967"/>
    </source>
</evidence>
<protein>
    <recommendedName>
        <fullName evidence="11">NADH-quinone oxidoreductase subunit A</fullName>
        <ecNumber evidence="11">7.1.1.-</ecNumber>
    </recommendedName>
    <alternativeName>
        <fullName evidence="11">NADH dehydrogenase I subunit A</fullName>
    </alternativeName>
    <alternativeName>
        <fullName evidence="11">NDH-1 subunit A</fullName>
    </alternativeName>
    <alternativeName>
        <fullName evidence="11">NUO1</fullName>
    </alternativeName>
</protein>
<keyword evidence="6 11" id="KW-0874">Quinone</keyword>
<keyword evidence="10 11" id="KW-0472">Membrane</keyword>
<dbReference type="Gene3D" id="1.20.58.1610">
    <property type="entry name" value="NADH:ubiquinone/plastoquinone oxidoreductase, chain 3"/>
    <property type="match status" value="1"/>
</dbReference>
<comment type="function">
    <text evidence="11">NDH-1 shuttles electrons from NADH, via FMN and iron-sulfur (Fe-S) centers, to quinones in the respiratory chain. The immediate electron acceptor for the enzyme in this species is believed to be a menaquinone. Couples the redox reaction to proton translocation (for every two electrons transferred, four hydrogen ions are translocated across the cytoplasmic membrane), and thus conserves the redox energy in a proton gradient.</text>
</comment>
<reference evidence="14" key="1">
    <citation type="journal article" date="2019" name="Int. J. Syst. Evol. Microbiol.">
        <title>The Global Catalogue of Microorganisms (GCM) 10K type strain sequencing project: providing services to taxonomists for standard genome sequencing and annotation.</title>
        <authorList>
            <consortium name="The Broad Institute Genomics Platform"/>
            <consortium name="The Broad Institute Genome Sequencing Center for Infectious Disease"/>
            <person name="Wu L."/>
            <person name="Ma J."/>
        </authorList>
    </citation>
    <scope>NUCLEOTIDE SEQUENCE [LARGE SCALE GENOMIC DNA]</scope>
    <source>
        <strain evidence="14">KCTC 23299</strain>
    </source>
</reference>
<dbReference type="HAMAP" id="MF_01394">
    <property type="entry name" value="NDH1_NuoA"/>
    <property type="match status" value="1"/>
</dbReference>
<keyword evidence="14" id="KW-1185">Reference proteome</keyword>
<feature type="transmembrane region" description="Helical" evidence="11">
    <location>
        <begin position="20"/>
        <end position="41"/>
    </location>
</feature>
<dbReference type="InterPro" id="IPR038430">
    <property type="entry name" value="NDAH_ubi_oxred_su3_sf"/>
</dbReference>
<feature type="transmembrane region" description="Helical" evidence="11">
    <location>
        <begin position="72"/>
        <end position="93"/>
    </location>
</feature>
<keyword evidence="4 11" id="KW-1003">Cell membrane</keyword>
<dbReference type="InterPro" id="IPR000440">
    <property type="entry name" value="NADH_UbQ/plastoQ_OxRdtase_su3"/>
</dbReference>
<gene>
    <name evidence="11" type="primary">nuoA</name>
    <name evidence="13" type="ORF">ACFS6H_06310</name>
</gene>
<evidence type="ECO:0000256" key="8">
    <source>
        <dbReference type="ARBA" id="ARBA00022989"/>
    </source>
</evidence>
<comment type="subunit">
    <text evidence="11">NDH-1 is composed of 14 different subunits. Subunits NuoA, H, J, K, L, M, N constitute the membrane sector of the complex.</text>
</comment>
<accession>A0ABW6A1Z0</accession>
<dbReference type="InterPro" id="IPR023043">
    <property type="entry name" value="NAD(P)H_OxRDtase_bac/plastid"/>
</dbReference>
<dbReference type="EC" id="7.1.1.-" evidence="11"/>
<name>A0ABW6A1Z0_9BACT</name>
<comment type="subcellular location">
    <subcellularLocation>
        <location evidence="11 12">Cell membrane</location>
        <topology evidence="11 12">Multi-pass membrane protein</topology>
    </subcellularLocation>
    <subcellularLocation>
        <location evidence="1">Membrane</location>
        <topology evidence="1">Multi-pass membrane protein</topology>
    </subcellularLocation>
</comment>
<evidence type="ECO:0000313" key="14">
    <source>
        <dbReference type="Proteomes" id="UP001597511"/>
    </source>
</evidence>
<evidence type="ECO:0000256" key="5">
    <source>
        <dbReference type="ARBA" id="ARBA00022692"/>
    </source>
</evidence>
<dbReference type="EMBL" id="JBHUOZ010000001">
    <property type="protein sequence ID" value="MFD2919319.1"/>
    <property type="molecule type" value="Genomic_DNA"/>
</dbReference>
<dbReference type="Pfam" id="PF00507">
    <property type="entry name" value="Oxidored_q4"/>
    <property type="match status" value="1"/>
</dbReference>
<proteinExistence type="inferred from homology"/>
<comment type="similarity">
    <text evidence="2 11 12">Belongs to the complex I subunit 3 family.</text>
</comment>
<evidence type="ECO:0000256" key="1">
    <source>
        <dbReference type="ARBA" id="ARBA00004141"/>
    </source>
</evidence>
<dbReference type="PANTHER" id="PTHR11058:SF22">
    <property type="entry name" value="NADH-QUINONE OXIDOREDUCTASE SUBUNIT A"/>
    <property type="match status" value="1"/>
</dbReference>
<dbReference type="PANTHER" id="PTHR11058">
    <property type="entry name" value="NADH-UBIQUINONE OXIDOREDUCTASE CHAIN 3"/>
    <property type="match status" value="1"/>
</dbReference>
<evidence type="ECO:0000256" key="9">
    <source>
        <dbReference type="ARBA" id="ARBA00023027"/>
    </source>
</evidence>
<comment type="caution">
    <text evidence="13">The sequence shown here is derived from an EMBL/GenBank/DDBJ whole genome shotgun (WGS) entry which is preliminary data.</text>
</comment>
<keyword evidence="8 11" id="KW-1133">Transmembrane helix</keyword>
<sequence>MIHLLQTHIAVDSADTYLPIALQIVFAVGLVVVLMILTHLLGPKRKTTDKLQNFTSGIDSHGEARQPMAIKYFLTAILFVLFDVEVIFFYPYAVNFRDLGWPGFAAVLMFVGFFLCGFTYILKRGALKWED</sequence>
<evidence type="ECO:0000256" key="6">
    <source>
        <dbReference type="ARBA" id="ARBA00022719"/>
    </source>
</evidence>
<keyword evidence="7 11" id="KW-1278">Translocase</keyword>
<evidence type="ECO:0000313" key="13">
    <source>
        <dbReference type="EMBL" id="MFD2919319.1"/>
    </source>
</evidence>
<organism evidence="13 14">
    <name type="scientific">Terrimonas rubra</name>
    <dbReference type="NCBI Taxonomy" id="1035890"/>
    <lineage>
        <taxon>Bacteria</taxon>
        <taxon>Pseudomonadati</taxon>
        <taxon>Bacteroidota</taxon>
        <taxon>Chitinophagia</taxon>
        <taxon>Chitinophagales</taxon>
        <taxon>Chitinophagaceae</taxon>
        <taxon>Terrimonas</taxon>
    </lineage>
</organism>
<dbReference type="Proteomes" id="UP001597511">
    <property type="component" value="Unassembled WGS sequence"/>
</dbReference>
<evidence type="ECO:0000256" key="2">
    <source>
        <dbReference type="ARBA" id="ARBA00008472"/>
    </source>
</evidence>
<evidence type="ECO:0000256" key="4">
    <source>
        <dbReference type="ARBA" id="ARBA00022475"/>
    </source>
</evidence>
<dbReference type="RefSeq" id="WP_386096390.1">
    <property type="nucleotide sequence ID" value="NZ_JBHUOZ010000001.1"/>
</dbReference>
<evidence type="ECO:0000256" key="12">
    <source>
        <dbReference type="RuleBase" id="RU003639"/>
    </source>
</evidence>
<keyword evidence="9 11" id="KW-0520">NAD</keyword>
<evidence type="ECO:0000256" key="3">
    <source>
        <dbReference type="ARBA" id="ARBA00022448"/>
    </source>
</evidence>
<evidence type="ECO:0000256" key="10">
    <source>
        <dbReference type="ARBA" id="ARBA00023136"/>
    </source>
</evidence>
<comment type="catalytic activity">
    <reaction evidence="11 12">
        <text>a quinone + NADH + 5 H(+)(in) = a quinol + NAD(+) + 4 H(+)(out)</text>
        <dbReference type="Rhea" id="RHEA:57888"/>
        <dbReference type="ChEBI" id="CHEBI:15378"/>
        <dbReference type="ChEBI" id="CHEBI:24646"/>
        <dbReference type="ChEBI" id="CHEBI:57540"/>
        <dbReference type="ChEBI" id="CHEBI:57945"/>
        <dbReference type="ChEBI" id="CHEBI:132124"/>
    </reaction>
</comment>
<keyword evidence="3 11" id="KW-0813">Transport</keyword>
<keyword evidence="5 11" id="KW-0812">Transmembrane</keyword>